<feature type="transmembrane region" description="Helical" evidence="11">
    <location>
        <begin position="309"/>
        <end position="330"/>
    </location>
</feature>
<feature type="transmembrane region" description="Helical" evidence="11">
    <location>
        <begin position="379"/>
        <end position="404"/>
    </location>
</feature>
<feature type="transmembrane region" description="Helical" evidence="11">
    <location>
        <begin position="465"/>
        <end position="487"/>
    </location>
</feature>
<evidence type="ECO:0000256" key="11">
    <source>
        <dbReference type="SAM" id="Phobius"/>
    </source>
</evidence>
<evidence type="ECO:0000256" key="6">
    <source>
        <dbReference type="ARBA" id="ARBA00022967"/>
    </source>
</evidence>
<keyword evidence="8" id="KW-0406">Ion transport</keyword>
<dbReference type="InterPro" id="IPR004131">
    <property type="entry name" value="PPase-energised_H-pump"/>
</dbReference>
<dbReference type="GO" id="GO:0004427">
    <property type="term" value="F:inorganic diphosphate phosphatase activity"/>
    <property type="evidence" value="ECO:0007669"/>
    <property type="project" value="InterPro"/>
</dbReference>
<dbReference type="GO" id="GO:0012505">
    <property type="term" value="C:endomembrane system"/>
    <property type="evidence" value="ECO:0007669"/>
    <property type="project" value="UniProtKB-SubCell"/>
</dbReference>
<keyword evidence="3" id="KW-0813">Transport</keyword>
<evidence type="ECO:0000313" key="14">
    <source>
        <dbReference type="EMBL" id="CAL4780032.1"/>
    </source>
</evidence>
<protein>
    <recommendedName>
        <fullName evidence="2">H(+)-exporting diphosphatase</fullName>
        <ecNumber evidence="2">7.1.3.1</ecNumber>
    </recommendedName>
</protein>
<dbReference type="EMBL" id="CAMXCT010001746">
    <property type="protein sequence ID" value="CAI3992720.1"/>
    <property type="molecule type" value="Genomic_DNA"/>
</dbReference>
<dbReference type="GO" id="GO:0009678">
    <property type="term" value="F:diphosphate hydrolysis-driven proton transmembrane transporter activity"/>
    <property type="evidence" value="ECO:0007669"/>
    <property type="project" value="UniProtKB-EC"/>
</dbReference>
<accession>A0A9P1FZU8</accession>
<feature type="transmembrane region" description="Helical" evidence="11">
    <location>
        <begin position="49"/>
        <end position="72"/>
    </location>
</feature>
<dbReference type="Pfam" id="PF03030">
    <property type="entry name" value="H_PPase"/>
    <property type="match status" value="2"/>
</dbReference>
<reference evidence="14 15" key="2">
    <citation type="submission" date="2024-05" db="EMBL/GenBank/DDBJ databases">
        <authorList>
            <person name="Chen Y."/>
            <person name="Shah S."/>
            <person name="Dougan E. K."/>
            <person name="Thang M."/>
            <person name="Chan C."/>
        </authorList>
    </citation>
    <scope>NUCLEOTIDE SEQUENCE [LARGE SCALE GENOMIC DNA]</scope>
</reference>
<dbReference type="PANTHER" id="PTHR31998">
    <property type="entry name" value="K(+)-INSENSITIVE PYROPHOSPHATE-ENERGIZED PROTON PUMP"/>
    <property type="match status" value="1"/>
</dbReference>
<feature type="transmembrane region" description="Helical" evidence="11">
    <location>
        <begin position="670"/>
        <end position="692"/>
    </location>
</feature>
<dbReference type="GO" id="GO:0016020">
    <property type="term" value="C:membrane"/>
    <property type="evidence" value="ECO:0007669"/>
    <property type="project" value="InterPro"/>
</dbReference>
<feature type="transmembrane region" description="Helical" evidence="11">
    <location>
        <begin position="172"/>
        <end position="190"/>
    </location>
</feature>
<evidence type="ECO:0000256" key="3">
    <source>
        <dbReference type="ARBA" id="ARBA00022448"/>
    </source>
</evidence>
<evidence type="ECO:0000256" key="10">
    <source>
        <dbReference type="SAM" id="MobiDB-lite"/>
    </source>
</evidence>
<dbReference type="AlphaFoldDB" id="A0A9P1FZU8"/>
<gene>
    <name evidence="13" type="ORF">C1SCF055_LOCUS19523</name>
</gene>
<dbReference type="EMBL" id="CAMXCT020001746">
    <property type="protein sequence ID" value="CAL1146095.1"/>
    <property type="molecule type" value="Genomic_DNA"/>
</dbReference>
<feature type="transmembrane region" description="Helical" evidence="11">
    <location>
        <begin position="350"/>
        <end position="372"/>
    </location>
</feature>
<evidence type="ECO:0000313" key="13">
    <source>
        <dbReference type="EMBL" id="CAI3992720.1"/>
    </source>
</evidence>
<dbReference type="HAMAP" id="MF_01129">
    <property type="entry name" value="PPase_energized_pump"/>
    <property type="match status" value="1"/>
</dbReference>
<feature type="compositionally biased region" description="Pro residues" evidence="10">
    <location>
        <begin position="791"/>
        <end position="805"/>
    </location>
</feature>
<feature type="transmembrane region" description="Helical" evidence="11">
    <location>
        <begin position="84"/>
        <end position="108"/>
    </location>
</feature>
<dbReference type="Proteomes" id="UP001152797">
    <property type="component" value="Unassembled WGS sequence"/>
</dbReference>
<evidence type="ECO:0000313" key="15">
    <source>
        <dbReference type="Proteomes" id="UP001152797"/>
    </source>
</evidence>
<keyword evidence="6" id="KW-1278">Translocase</keyword>
<evidence type="ECO:0000256" key="2">
    <source>
        <dbReference type="ARBA" id="ARBA00013242"/>
    </source>
</evidence>
<reference evidence="13" key="1">
    <citation type="submission" date="2022-10" db="EMBL/GenBank/DDBJ databases">
        <authorList>
            <person name="Chen Y."/>
            <person name="Dougan E. K."/>
            <person name="Chan C."/>
            <person name="Rhodes N."/>
            <person name="Thang M."/>
        </authorList>
    </citation>
    <scope>NUCLEOTIDE SEQUENCE</scope>
</reference>
<proteinExistence type="inferred from homology"/>
<evidence type="ECO:0000256" key="1">
    <source>
        <dbReference type="ARBA" id="ARBA00004127"/>
    </source>
</evidence>
<dbReference type="PIRSF" id="PIRSF001265">
    <property type="entry name" value="H+-PPase"/>
    <property type="match status" value="1"/>
</dbReference>
<dbReference type="EMBL" id="CAMXCT030001746">
    <property type="protein sequence ID" value="CAL4780032.1"/>
    <property type="molecule type" value="Genomic_DNA"/>
</dbReference>
<feature type="region of interest" description="Disordered" evidence="10">
    <location>
        <begin position="790"/>
        <end position="822"/>
    </location>
</feature>
<sequence length="851" mass="88754">MLYLVALVAFSGLAFAGWLAAWVLAKDEGDEKMRQVSDAIREGAAGFLSTQYASIFKLAVVVLIGIFLMYIVREPPKNLSQVPSSRLAVCVAVSFATGSVLSGIAGYVGMWVAVRSNIRVASAACRSFQEAIAVGLRAGAFSGVLVVSMVLLGIIGLLFGVRLFVPAALHQLPFLLVGYGFGASFVALFAQPPGERWNGGVQRSEVRDWVKRLGGGIYTKAADVGADMVGSLAGKGDLGEAPGGKVESDIPEDDPRNPAVIADLVGDNVGDCAGRGADLFESIAGEILAAMILGGTLSQKLPADAANGYVLFPLAIHAMDLIVSGVGIMMTEAPKGKGSKNIDPMEVLKSGYKVSVGLAAVGIVVLCRLLLYTESHPTAWMYFSVCGLVGLGTAFLFILVTQYYTDFNYPPVRLIAQASLTGHGTNVIAGMSVGMRATAAPAAIICIALLCSYKTGMAAFGGLPSAGLFGTAVATMGMLSTVVFVLAMDVFGPITDNAGGIVEMSEQPESVRDITDSLDAVGNTTKAITKGFSVGSASLACFLLFSAFLDEVQELAGQKVDGVDISVPEVFLGGIAGATLVFYFSGQCMTAVGSAAQEVVNNVRTQFRERPGIMDGSQKPDYASCVSIVTQAALREMVAPGIVATTVPLCVGFFFRLTSSSNDKLIGAKAIASFLMFATSSGVLFAIFLNTAGGAWDNAKKYIEQGVHGGKGSAAHKAAVTGDTVGDPRLGGALDDRRLSECVPNFLHSLDQAAFDHHIGLFPTLCGELTGGQLTARVASRALREEMKVPQVPPPPVMEVPPELPGLPEELPSPKGGRTADAAPLTSISCSVESMKHIMEVPGRLVKFRST</sequence>
<keyword evidence="5" id="KW-0460">Magnesium</keyword>
<evidence type="ECO:0000256" key="7">
    <source>
        <dbReference type="ARBA" id="ARBA00022989"/>
    </source>
</evidence>
<feature type="transmembrane region" description="Helical" evidence="11">
    <location>
        <begin position="527"/>
        <end position="549"/>
    </location>
</feature>
<feature type="signal peptide" evidence="12">
    <location>
        <begin position="1"/>
        <end position="16"/>
    </location>
</feature>
<name>A0A9P1FZU8_9DINO</name>
<evidence type="ECO:0000256" key="8">
    <source>
        <dbReference type="ARBA" id="ARBA00023065"/>
    </source>
</evidence>
<keyword evidence="15" id="KW-1185">Reference proteome</keyword>
<evidence type="ECO:0000256" key="12">
    <source>
        <dbReference type="SAM" id="SignalP"/>
    </source>
</evidence>
<feature type="transmembrane region" description="Helical" evidence="11">
    <location>
        <begin position="637"/>
        <end position="658"/>
    </location>
</feature>
<dbReference type="OrthoDB" id="5210at2759"/>
<keyword evidence="7 11" id="KW-1133">Transmembrane helix</keyword>
<comment type="subcellular location">
    <subcellularLocation>
        <location evidence="1">Endomembrane system</location>
        <topology evidence="1">Multi-pass membrane protein</topology>
    </subcellularLocation>
</comment>
<feature type="transmembrane region" description="Helical" evidence="11">
    <location>
        <begin position="433"/>
        <end position="453"/>
    </location>
</feature>
<evidence type="ECO:0000256" key="4">
    <source>
        <dbReference type="ARBA" id="ARBA00022692"/>
    </source>
</evidence>
<dbReference type="EC" id="7.1.3.1" evidence="2"/>
<comment type="caution">
    <text evidence="13">The sequence shown here is derived from an EMBL/GenBank/DDBJ whole genome shotgun (WGS) entry which is preliminary data.</text>
</comment>
<feature type="transmembrane region" description="Helical" evidence="11">
    <location>
        <begin position="144"/>
        <end position="165"/>
    </location>
</feature>
<keyword evidence="4 11" id="KW-0812">Transmembrane</keyword>
<feature type="chain" id="PRO_5043272362" description="H(+)-exporting diphosphatase" evidence="12">
    <location>
        <begin position="17"/>
        <end position="851"/>
    </location>
</feature>
<evidence type="ECO:0000256" key="9">
    <source>
        <dbReference type="ARBA" id="ARBA00023136"/>
    </source>
</evidence>
<keyword evidence="9 11" id="KW-0472">Membrane</keyword>
<organism evidence="13">
    <name type="scientific">Cladocopium goreaui</name>
    <dbReference type="NCBI Taxonomy" id="2562237"/>
    <lineage>
        <taxon>Eukaryota</taxon>
        <taxon>Sar</taxon>
        <taxon>Alveolata</taxon>
        <taxon>Dinophyceae</taxon>
        <taxon>Suessiales</taxon>
        <taxon>Symbiodiniaceae</taxon>
        <taxon>Cladocopium</taxon>
    </lineage>
</organism>
<evidence type="ECO:0000256" key="5">
    <source>
        <dbReference type="ARBA" id="ARBA00022842"/>
    </source>
</evidence>
<keyword evidence="12" id="KW-0732">Signal</keyword>